<sequence>MASPSAHHNVCIKQMKNKNMMGSPSKAPGLERAPWQGIGTPSCPSSLSHCLLEMPPSPFESSSWVTPVSPINLCPEIITMARVASAQGLCDITKGLAPGAQSPSCEGKQTHHEHLPSPSLLTMWTLKWFLVLLLCLTCSYASMFSSRREKTSEPQGKVPYGGHFRIQQNQPEHAQGWLGSKWLWLLFVVVLFVILKFQRDNEKNKKQSPGLRGGQFHSLLKKKQNASLNKDCTFNTLHELEVELVRFVSTVRSLKGAMATGNVSNLKLRRSGTPTDPHRVTIYDIWGEESSS</sequence>
<dbReference type="Pfam" id="PF15206">
    <property type="entry name" value="FAM209"/>
    <property type="match status" value="1"/>
</dbReference>
<dbReference type="PANTHER" id="PTHR35157">
    <property type="entry name" value="PROTEIN FAM209A"/>
    <property type="match status" value="1"/>
</dbReference>
<dbReference type="Bgee" id="ENSMMUG00000046647">
    <property type="expression patterns" value="Expressed in spermatid and 19 other cell types or tissues"/>
</dbReference>
<dbReference type="OrthoDB" id="9507615at2759"/>
<reference evidence="3" key="1">
    <citation type="journal article" date="2007" name="Science">
        <title>Evolutionary and biomedical insights from the rhesus macaque genome.</title>
        <authorList>
            <person name="Gibbs R.A."/>
            <person name="Rogers J."/>
            <person name="Katze M.G."/>
            <person name="Bumgarner R."/>
            <person name="Weinstock G.M."/>
            <person name="Mardis E.R."/>
            <person name="Remington K.A."/>
            <person name="Strausberg R.L."/>
            <person name="Venter J.C."/>
            <person name="Wilson R.K."/>
            <person name="Batzer M.A."/>
            <person name="Bustamante C.D."/>
            <person name="Eichler E.E."/>
            <person name="Hahn M.W."/>
            <person name="Hardison R.C."/>
            <person name="Makova K.D."/>
            <person name="Miller W."/>
            <person name="Milosavljevic A."/>
            <person name="Palermo R.E."/>
            <person name="Siepel A."/>
            <person name="Sikela J.M."/>
            <person name="Attaway T."/>
            <person name="Bell S."/>
            <person name="Bernard K.E."/>
            <person name="Buhay C.J."/>
            <person name="Chandrabose M.N."/>
            <person name="Dao M."/>
            <person name="Davis C."/>
            <person name="Delehaunty K.D."/>
            <person name="Ding Y."/>
            <person name="Dinh H.H."/>
            <person name="Dugan-Rocha S."/>
            <person name="Fulton L.A."/>
            <person name="Gabisi R.A."/>
            <person name="Garner T.T."/>
            <person name="Godfrey J."/>
            <person name="Hawes A.C."/>
            <person name="Hernandez J."/>
            <person name="Hines S."/>
            <person name="Holder M."/>
            <person name="Hume J."/>
            <person name="Jhangiani S.N."/>
            <person name="Joshi V."/>
            <person name="Khan Z.M."/>
            <person name="Kirkness E.F."/>
            <person name="Cree A."/>
            <person name="Fowler R.G."/>
            <person name="Lee S."/>
            <person name="Lewis L.R."/>
            <person name="Li Z."/>
            <person name="Liu Y.-S."/>
            <person name="Moore S.M."/>
            <person name="Muzny D."/>
            <person name="Nazareth L.V."/>
            <person name="Ngo D.N."/>
            <person name="Okwuonu G.O."/>
            <person name="Pai G."/>
            <person name="Parker D."/>
            <person name="Paul H.A."/>
            <person name="Pfannkoch C."/>
            <person name="Pohl C.S."/>
            <person name="Rogers Y.-H.C."/>
            <person name="Ruiz S.J."/>
            <person name="Sabo A."/>
            <person name="Santibanez J."/>
            <person name="Schneider B.W."/>
            <person name="Smith S.M."/>
            <person name="Sodergren E."/>
            <person name="Svatek A.F."/>
            <person name="Utterback T.R."/>
            <person name="Vattathil S."/>
            <person name="Warren W."/>
            <person name="White C.S."/>
            <person name="Chinwalla A.T."/>
            <person name="Feng Y."/>
            <person name="Halpern A.L."/>
            <person name="Hillier L.W."/>
            <person name="Huang X."/>
            <person name="Minx P."/>
            <person name="Nelson J.O."/>
            <person name="Pepin K.H."/>
            <person name="Qin X."/>
            <person name="Sutton G.G."/>
            <person name="Venter E."/>
            <person name="Walenz B.P."/>
            <person name="Wallis J.W."/>
            <person name="Worley K.C."/>
            <person name="Yang S.-P."/>
            <person name="Jones S.M."/>
            <person name="Marra M.A."/>
            <person name="Rocchi M."/>
            <person name="Schein J.E."/>
            <person name="Baertsch R."/>
            <person name="Clarke L."/>
            <person name="Csuros M."/>
            <person name="Glasscock J."/>
            <person name="Harris R.A."/>
            <person name="Havlak P."/>
            <person name="Jackson A.R."/>
            <person name="Jiang H."/>
            <person name="Liu Y."/>
            <person name="Messina D.N."/>
            <person name="Shen Y."/>
            <person name="Song H.X.-Z."/>
            <person name="Wylie T."/>
            <person name="Zhang L."/>
            <person name="Birney E."/>
            <person name="Han K."/>
            <person name="Konkel M.K."/>
            <person name="Lee J."/>
            <person name="Smit A.F.A."/>
            <person name="Ullmer B."/>
            <person name="Wang H."/>
            <person name="Xing J."/>
            <person name="Burhans R."/>
            <person name="Cheng Z."/>
            <person name="Karro J.E."/>
            <person name="Ma J."/>
            <person name="Raney B."/>
            <person name="She X."/>
            <person name="Cox M.J."/>
            <person name="Demuth J.P."/>
            <person name="Dumas L.J."/>
            <person name="Han S.-G."/>
            <person name="Hopkins J."/>
            <person name="Karimpour-Fard A."/>
            <person name="Kim Y.H."/>
            <person name="Pollack J.R."/>
            <person name="Vinar T."/>
            <person name="Addo-Quaye C."/>
            <person name="Degenhardt J."/>
            <person name="Denby A."/>
            <person name="Hubisz M.J."/>
            <person name="Indap A."/>
            <person name="Kosiol C."/>
            <person name="Lahn B.T."/>
            <person name="Lawson H.A."/>
            <person name="Marklein A."/>
            <person name="Nielsen R."/>
            <person name="Vallender E.J."/>
            <person name="Clark A.G."/>
            <person name="Ferguson B."/>
            <person name="Hernandez R.D."/>
            <person name="Hirani K."/>
            <person name="Kehrer-Sawatzki H."/>
            <person name="Kolb J."/>
            <person name="Patil S."/>
            <person name="Pu L.-L."/>
            <person name="Ren Y."/>
            <person name="Smith D.G."/>
            <person name="Wheeler D.A."/>
            <person name="Schenck I."/>
            <person name="Ball E.V."/>
            <person name="Chen R."/>
            <person name="Cooper D.N."/>
            <person name="Giardine B."/>
            <person name="Hsu F."/>
            <person name="Kent W.J."/>
            <person name="Lesk A."/>
            <person name="Nelson D.L."/>
            <person name="O'brien W.E."/>
            <person name="Pruefer K."/>
            <person name="Stenson P.D."/>
            <person name="Wallace J.C."/>
            <person name="Ke H."/>
            <person name="Liu X.-M."/>
            <person name="Wang P."/>
            <person name="Xiang A.P."/>
            <person name="Yang F."/>
            <person name="Barber G.P."/>
            <person name="Haussler D."/>
            <person name="Karolchik D."/>
            <person name="Kern A.D."/>
            <person name="Kuhn R.M."/>
            <person name="Smith K.E."/>
            <person name="Zwieg A.S."/>
        </authorList>
    </citation>
    <scope>NUCLEOTIDE SEQUENCE [LARGE SCALE GENOMIC DNA]</scope>
    <source>
        <strain evidence="3">17573</strain>
    </source>
</reference>
<keyword evidence="1" id="KW-0812">Transmembrane</keyword>
<keyword evidence="1" id="KW-1133">Transmembrane helix</keyword>
<organism evidence="2 3">
    <name type="scientific">Macaca mulatta</name>
    <name type="common">Rhesus macaque</name>
    <dbReference type="NCBI Taxonomy" id="9544"/>
    <lineage>
        <taxon>Eukaryota</taxon>
        <taxon>Metazoa</taxon>
        <taxon>Chordata</taxon>
        <taxon>Craniata</taxon>
        <taxon>Vertebrata</taxon>
        <taxon>Euteleostomi</taxon>
        <taxon>Mammalia</taxon>
        <taxon>Eutheria</taxon>
        <taxon>Euarchontoglires</taxon>
        <taxon>Primates</taxon>
        <taxon>Haplorrhini</taxon>
        <taxon>Catarrhini</taxon>
        <taxon>Cercopithecidae</taxon>
        <taxon>Cercopithecinae</taxon>
        <taxon>Macaca</taxon>
    </lineage>
</organism>
<evidence type="ECO:0008006" key="4">
    <source>
        <dbReference type="Google" id="ProtNLM"/>
    </source>
</evidence>
<keyword evidence="1" id="KW-0472">Membrane</keyword>
<protein>
    <recommendedName>
        <fullName evidence="4">Family with sequence similarity 209 member B</fullName>
    </recommendedName>
</protein>
<reference evidence="2" key="4">
    <citation type="submission" date="2025-09" db="UniProtKB">
        <authorList>
            <consortium name="Ensembl"/>
        </authorList>
    </citation>
    <scope>IDENTIFICATION</scope>
    <source>
        <strain evidence="2">17573</strain>
    </source>
</reference>
<dbReference type="InterPro" id="IPR027943">
    <property type="entry name" value="FAM209"/>
</dbReference>
<dbReference type="GeneTree" id="ENSGT00390000005057"/>
<reference evidence="2" key="2">
    <citation type="submission" date="2019-01" db="EMBL/GenBank/DDBJ databases">
        <authorList>
            <person name="Graves T."/>
            <person name="Eichler E.E."/>
            <person name="Wilson R.K."/>
        </authorList>
    </citation>
    <scope>NUCLEOTIDE SEQUENCE [LARGE SCALE GENOMIC DNA]</scope>
    <source>
        <strain evidence="2">17573</strain>
    </source>
</reference>
<reference evidence="2" key="3">
    <citation type="submission" date="2025-08" db="UniProtKB">
        <authorList>
            <consortium name="Ensembl"/>
        </authorList>
    </citation>
    <scope>IDENTIFICATION</scope>
    <source>
        <strain evidence="2">17573</strain>
    </source>
</reference>
<name>F7HAK9_MACMU</name>
<dbReference type="Ensembl" id="ENSMMUT00000000113.4">
    <property type="protein sequence ID" value="ENSMMUP00000000103.4"/>
    <property type="gene ID" value="ENSMMUG00000046647.2"/>
</dbReference>
<dbReference type="KEGG" id="mcc:697817"/>
<keyword evidence="3" id="KW-1185">Reference proteome</keyword>
<gene>
    <name evidence="2" type="primary">LOC697817</name>
</gene>
<dbReference type="RefSeq" id="XP_001090289.3">
    <property type="nucleotide sequence ID" value="XM_001090289.4"/>
</dbReference>
<dbReference type="FunCoup" id="F7HAK9">
    <property type="interactions" value="74"/>
</dbReference>
<dbReference type="GeneID" id="697817"/>
<proteinExistence type="predicted"/>
<dbReference type="STRING" id="9544.ENSMMUP00000000103"/>
<dbReference type="Proteomes" id="UP000006718">
    <property type="component" value="Chromosome 10"/>
</dbReference>
<dbReference type="eggNOG" id="ENOG502SQY6">
    <property type="taxonomic scope" value="Eukaryota"/>
</dbReference>
<dbReference type="InParanoid" id="F7HAK9"/>
<dbReference type="VEuPathDB" id="HostDB:ENSMMUG00000046647"/>
<dbReference type="PANTHER" id="PTHR35157:SF1">
    <property type="entry name" value="PROTEIN FAM209A"/>
    <property type="match status" value="1"/>
</dbReference>
<evidence type="ECO:0000313" key="2">
    <source>
        <dbReference type="Ensembl" id="ENSMMUP00000000103.4"/>
    </source>
</evidence>
<feature type="transmembrane region" description="Helical" evidence="1">
    <location>
        <begin position="182"/>
        <end position="198"/>
    </location>
</feature>
<accession>F7HAK9</accession>
<dbReference type="AlphaFoldDB" id="F7HAK9"/>
<evidence type="ECO:0000313" key="3">
    <source>
        <dbReference type="Proteomes" id="UP000006718"/>
    </source>
</evidence>
<evidence type="ECO:0000256" key="1">
    <source>
        <dbReference type="SAM" id="Phobius"/>
    </source>
</evidence>
<feature type="transmembrane region" description="Helical" evidence="1">
    <location>
        <begin position="124"/>
        <end position="143"/>
    </location>
</feature>